<gene>
    <name evidence="1" type="primary">Tnxb-002</name>
</gene>
<accession>A0A6F9DVK0</accession>
<sequence>MWPSTCRLEIVTKQGSIQQISRACGKSGETEAHALDCSISSSYDLYDSYYSSVERTTCTSVVLGIVRWVAVETENVLRASACVTMDLPGLTAVLQEWKKMEREVPVDQSQAWCYSLLQV</sequence>
<name>A0A6F9DVK0_9ASCI</name>
<organism evidence="1">
    <name type="scientific">Phallusia mammillata</name>
    <dbReference type="NCBI Taxonomy" id="59560"/>
    <lineage>
        <taxon>Eukaryota</taxon>
        <taxon>Metazoa</taxon>
        <taxon>Chordata</taxon>
        <taxon>Tunicata</taxon>
        <taxon>Ascidiacea</taxon>
        <taxon>Phlebobranchia</taxon>
        <taxon>Ascidiidae</taxon>
        <taxon>Phallusia</taxon>
    </lineage>
</organism>
<dbReference type="EMBL" id="LR791297">
    <property type="protein sequence ID" value="CAB3267159.1"/>
    <property type="molecule type" value="mRNA"/>
</dbReference>
<proteinExistence type="evidence at transcript level"/>
<dbReference type="AlphaFoldDB" id="A0A6F9DVK0"/>
<evidence type="ECO:0000313" key="1">
    <source>
        <dbReference type="EMBL" id="CAB3267159.1"/>
    </source>
</evidence>
<reference evidence="1" key="1">
    <citation type="submission" date="2020-04" db="EMBL/GenBank/DDBJ databases">
        <authorList>
            <person name="Neveu A P."/>
        </authorList>
    </citation>
    <scope>NUCLEOTIDE SEQUENCE</scope>
    <source>
        <tissue evidence="1">Whole embryo</tissue>
    </source>
</reference>
<protein>
    <submittedName>
        <fullName evidence="1">Cell death abnormality protein 1</fullName>
    </submittedName>
</protein>